<reference evidence="1 2" key="1">
    <citation type="journal article" date="2019" name="Philos. Trans. R. Soc. Lond., B, Biol. Sci.">
        <title>Ant behaviour and brain gene expression of defending hosts depend on the ecological success of the intruding social parasite.</title>
        <authorList>
            <person name="Kaur R."/>
            <person name="Stoldt M."/>
            <person name="Jongepier E."/>
            <person name="Feldmeyer B."/>
            <person name="Menzel F."/>
            <person name="Bornberg-Bauer E."/>
            <person name="Foitzik S."/>
        </authorList>
    </citation>
    <scope>NUCLEOTIDE SEQUENCE [LARGE SCALE GENOMIC DNA]</scope>
    <source>
        <tissue evidence="1">Whole body</tissue>
    </source>
</reference>
<accession>A0A4S2KU58</accession>
<dbReference type="Proteomes" id="UP000310200">
    <property type="component" value="Unassembled WGS sequence"/>
</dbReference>
<comment type="caution">
    <text evidence="1">The sequence shown here is derived from an EMBL/GenBank/DDBJ whole genome shotgun (WGS) entry which is preliminary data.</text>
</comment>
<organism evidence="1 2">
    <name type="scientific">Temnothorax longispinosus</name>
    <dbReference type="NCBI Taxonomy" id="300112"/>
    <lineage>
        <taxon>Eukaryota</taxon>
        <taxon>Metazoa</taxon>
        <taxon>Ecdysozoa</taxon>
        <taxon>Arthropoda</taxon>
        <taxon>Hexapoda</taxon>
        <taxon>Insecta</taxon>
        <taxon>Pterygota</taxon>
        <taxon>Neoptera</taxon>
        <taxon>Endopterygota</taxon>
        <taxon>Hymenoptera</taxon>
        <taxon>Apocrita</taxon>
        <taxon>Aculeata</taxon>
        <taxon>Formicoidea</taxon>
        <taxon>Formicidae</taxon>
        <taxon>Myrmicinae</taxon>
        <taxon>Temnothorax</taxon>
    </lineage>
</organism>
<name>A0A4S2KU58_9HYME</name>
<evidence type="ECO:0000313" key="1">
    <source>
        <dbReference type="EMBL" id="TGZ51577.1"/>
    </source>
</evidence>
<dbReference type="AlphaFoldDB" id="A0A4S2KU58"/>
<proteinExistence type="predicted"/>
<gene>
    <name evidence="1" type="ORF">DBV15_11017</name>
</gene>
<keyword evidence="2" id="KW-1185">Reference proteome</keyword>
<dbReference type="EMBL" id="QBLH01001592">
    <property type="protein sequence ID" value="TGZ51577.1"/>
    <property type="molecule type" value="Genomic_DNA"/>
</dbReference>
<evidence type="ECO:0000313" key="2">
    <source>
        <dbReference type="Proteomes" id="UP000310200"/>
    </source>
</evidence>
<sequence length="119" mass="12699">MEIGSVTYLIVTTTEAEHRKRVGDDGREWSWVPGERWKWRWRRGGGGGGSGLARTPGGVDGVAPASTRILWTYQAILIVSSGCKPADLIILGVPGPRRNERAIAFPGVDSVIGSNSGLA</sequence>
<protein>
    <submittedName>
        <fullName evidence="1">Uncharacterized protein</fullName>
    </submittedName>
</protein>